<keyword evidence="2" id="KW-1185">Reference proteome</keyword>
<gene>
    <name evidence="1" type="ORF">FCL42_13400</name>
</gene>
<dbReference type="NCBIfam" id="TIGR02532">
    <property type="entry name" value="IV_pilin_GFxxxE"/>
    <property type="match status" value="1"/>
</dbReference>
<dbReference type="Proteomes" id="UP000305675">
    <property type="component" value="Unassembled WGS sequence"/>
</dbReference>
<dbReference type="PROSITE" id="PS00409">
    <property type="entry name" value="PROKAR_NTER_METHYL"/>
    <property type="match status" value="1"/>
</dbReference>
<name>A0A4U1BLW8_9GAMM</name>
<proteinExistence type="predicted"/>
<protein>
    <submittedName>
        <fullName evidence="1">Prepilin-type N-terminal cleavage/methylation domain-containing protein</fullName>
    </submittedName>
</protein>
<comment type="caution">
    <text evidence="1">The sequence shown here is derived from an EMBL/GenBank/DDBJ whole genome shotgun (WGS) entry which is preliminary data.</text>
</comment>
<dbReference type="OrthoDB" id="6398238at2"/>
<reference evidence="1 2" key="1">
    <citation type="submission" date="2019-04" db="EMBL/GenBank/DDBJ databases">
        <authorList>
            <person name="Hwang J.C."/>
        </authorList>
    </citation>
    <scope>NUCLEOTIDE SEQUENCE [LARGE SCALE GENOMIC DNA]</scope>
    <source>
        <strain evidence="1 2">IMCC35002</strain>
    </source>
</reference>
<organism evidence="1 2">
    <name type="scientific">Ferrimonas aestuarii</name>
    <dbReference type="NCBI Taxonomy" id="2569539"/>
    <lineage>
        <taxon>Bacteria</taxon>
        <taxon>Pseudomonadati</taxon>
        <taxon>Pseudomonadota</taxon>
        <taxon>Gammaproteobacteria</taxon>
        <taxon>Alteromonadales</taxon>
        <taxon>Ferrimonadaceae</taxon>
        <taxon>Ferrimonas</taxon>
    </lineage>
</organism>
<dbReference type="Pfam" id="PF07963">
    <property type="entry name" value="N_methyl"/>
    <property type="match status" value="1"/>
</dbReference>
<dbReference type="EMBL" id="SWCJ01000010">
    <property type="protein sequence ID" value="TKB53946.1"/>
    <property type="molecule type" value="Genomic_DNA"/>
</dbReference>
<dbReference type="RefSeq" id="WP_136863928.1">
    <property type="nucleotide sequence ID" value="NZ_SWCJ01000010.1"/>
</dbReference>
<sequence length="223" mass="25202">MDSKLKGFTLVEMLITLVILTSVLLLATQGYASFSSRWDGQLGRFQKVANDARSLLLVKQSLNGIRAYVTVDNANKPRLYFEGNINGFVAVTNSGAFRPGAPAVIRLQLVAEGNSGYRLEYQEWPMVDNYLLKVDQQVPFSEPIVLMTDLVNPRFDYFGVESLSRYNGISTPKPQWFEGYSSVRRQLMPQKIRLSLSESEMVLLKITEDRNLLSKYNGEFRGA</sequence>
<evidence type="ECO:0000313" key="2">
    <source>
        <dbReference type="Proteomes" id="UP000305675"/>
    </source>
</evidence>
<dbReference type="InterPro" id="IPR012902">
    <property type="entry name" value="N_methyl_site"/>
</dbReference>
<dbReference type="AlphaFoldDB" id="A0A4U1BLW8"/>
<accession>A0A4U1BLW8</accession>
<evidence type="ECO:0000313" key="1">
    <source>
        <dbReference type="EMBL" id="TKB53946.1"/>
    </source>
</evidence>